<evidence type="ECO:0000256" key="5">
    <source>
        <dbReference type="HAMAP-Rule" id="MF_00265"/>
    </source>
</evidence>
<comment type="cofactor">
    <cofactor evidence="5">
        <name>Mg(2+)</name>
        <dbReference type="ChEBI" id="CHEBI:18420"/>
    </cofactor>
</comment>
<gene>
    <name evidence="5" type="primary">vapC</name>
    <name evidence="7" type="ORF">P0Y65_03930</name>
</gene>
<dbReference type="Pfam" id="PF01850">
    <property type="entry name" value="PIN"/>
    <property type="match status" value="1"/>
</dbReference>
<proteinExistence type="inferred from homology"/>
<keyword evidence="3 5" id="KW-0479">Metal-binding</keyword>
<accession>A0AAJ5VWK0</accession>
<dbReference type="GO" id="GO:0000287">
    <property type="term" value="F:magnesium ion binding"/>
    <property type="evidence" value="ECO:0007669"/>
    <property type="project" value="UniProtKB-UniRule"/>
</dbReference>
<dbReference type="EC" id="3.1.-.-" evidence="5"/>
<keyword evidence="5" id="KW-0460">Magnesium</keyword>
<keyword evidence="5" id="KW-0800">Toxin</keyword>
<keyword evidence="1 5" id="KW-1277">Toxin-antitoxin system</keyword>
<dbReference type="InterPro" id="IPR022907">
    <property type="entry name" value="VapC_family"/>
</dbReference>
<dbReference type="GO" id="GO:0016787">
    <property type="term" value="F:hydrolase activity"/>
    <property type="evidence" value="ECO:0007669"/>
    <property type="project" value="UniProtKB-KW"/>
</dbReference>
<reference evidence="7" key="1">
    <citation type="submission" date="2023-03" db="EMBL/GenBank/DDBJ databases">
        <title>Andean soil-derived lignocellulolytic bacterial consortium as a source of novel taxa and putative plastic-active enzymes.</title>
        <authorList>
            <person name="Diaz-Garcia L."/>
            <person name="Chuvochina M."/>
            <person name="Feuerriegel G."/>
            <person name="Bunk B."/>
            <person name="Sproer C."/>
            <person name="Streit W.R."/>
            <person name="Rodriguez L.M."/>
            <person name="Overmann J."/>
            <person name="Jimenez D.J."/>
        </authorList>
    </citation>
    <scope>NUCLEOTIDE SEQUENCE</scope>
    <source>
        <strain evidence="7">MAG 4196</strain>
    </source>
</reference>
<dbReference type="AlphaFoldDB" id="A0AAJ5VWK0"/>
<keyword evidence="2 5" id="KW-0540">Nuclease</keyword>
<evidence type="ECO:0000256" key="2">
    <source>
        <dbReference type="ARBA" id="ARBA00022722"/>
    </source>
</evidence>
<keyword evidence="4 5" id="KW-0378">Hydrolase</keyword>
<comment type="similarity">
    <text evidence="5">Belongs to the PINc/VapC protein family.</text>
</comment>
<dbReference type="CDD" id="cd09871">
    <property type="entry name" value="PIN_MtVapC28-VapC30-like"/>
    <property type="match status" value="1"/>
</dbReference>
<evidence type="ECO:0000313" key="7">
    <source>
        <dbReference type="EMBL" id="WEK05416.1"/>
    </source>
</evidence>
<dbReference type="GO" id="GO:0004540">
    <property type="term" value="F:RNA nuclease activity"/>
    <property type="evidence" value="ECO:0007669"/>
    <property type="project" value="InterPro"/>
</dbReference>
<dbReference type="SUPFAM" id="SSF88723">
    <property type="entry name" value="PIN domain-like"/>
    <property type="match status" value="1"/>
</dbReference>
<organism evidence="7 8">
    <name type="scientific">Candidatus Devosia phytovorans</name>
    <dbReference type="NCBI Taxonomy" id="3121372"/>
    <lineage>
        <taxon>Bacteria</taxon>
        <taxon>Pseudomonadati</taxon>
        <taxon>Pseudomonadota</taxon>
        <taxon>Alphaproteobacteria</taxon>
        <taxon>Hyphomicrobiales</taxon>
        <taxon>Devosiaceae</taxon>
        <taxon>Devosia</taxon>
    </lineage>
</organism>
<dbReference type="GO" id="GO:0090729">
    <property type="term" value="F:toxin activity"/>
    <property type="evidence" value="ECO:0007669"/>
    <property type="project" value="UniProtKB-KW"/>
</dbReference>
<evidence type="ECO:0000256" key="3">
    <source>
        <dbReference type="ARBA" id="ARBA00022723"/>
    </source>
</evidence>
<evidence type="ECO:0000256" key="4">
    <source>
        <dbReference type="ARBA" id="ARBA00022801"/>
    </source>
</evidence>
<evidence type="ECO:0000259" key="6">
    <source>
        <dbReference type="Pfam" id="PF01850"/>
    </source>
</evidence>
<protein>
    <recommendedName>
        <fullName evidence="5">Ribonuclease VapC</fullName>
        <shortName evidence="5">RNase VapC</shortName>
        <ecNumber evidence="5">3.1.-.-</ecNumber>
    </recommendedName>
    <alternativeName>
        <fullName evidence="5">Toxin VapC</fullName>
    </alternativeName>
</protein>
<evidence type="ECO:0000313" key="8">
    <source>
        <dbReference type="Proteomes" id="UP001217476"/>
    </source>
</evidence>
<comment type="function">
    <text evidence="5">Toxic component of a toxin-antitoxin (TA) system. An RNase.</text>
</comment>
<dbReference type="EMBL" id="CP119312">
    <property type="protein sequence ID" value="WEK05416.1"/>
    <property type="molecule type" value="Genomic_DNA"/>
</dbReference>
<feature type="binding site" evidence="5">
    <location>
        <position position="4"/>
    </location>
    <ligand>
        <name>Mg(2+)</name>
        <dbReference type="ChEBI" id="CHEBI:18420"/>
    </ligand>
</feature>
<dbReference type="Proteomes" id="UP001217476">
    <property type="component" value="Chromosome"/>
</dbReference>
<sequence length="134" mass="14724">MFVDASAIVALFSKEQEQSRVDDILGSTVGSFTSPLAVLESVLALSRPDKWNVPVDEAALSLVQLMRARDIVIRDVDNPSEVVHLASFAAARFRSGRRGLNLADCMHYASAKYYKVPILATANEFRQTDLDVVP</sequence>
<dbReference type="Gene3D" id="3.40.50.1010">
    <property type="entry name" value="5'-nuclease"/>
    <property type="match status" value="1"/>
</dbReference>
<evidence type="ECO:0000256" key="1">
    <source>
        <dbReference type="ARBA" id="ARBA00022649"/>
    </source>
</evidence>
<dbReference type="InterPro" id="IPR029060">
    <property type="entry name" value="PIN-like_dom_sf"/>
</dbReference>
<dbReference type="InterPro" id="IPR002716">
    <property type="entry name" value="PIN_dom"/>
</dbReference>
<name>A0AAJ5VWK0_9HYPH</name>
<dbReference type="HAMAP" id="MF_00265">
    <property type="entry name" value="VapC_Nob1"/>
    <property type="match status" value="1"/>
</dbReference>
<feature type="binding site" evidence="5">
    <location>
        <position position="104"/>
    </location>
    <ligand>
        <name>Mg(2+)</name>
        <dbReference type="ChEBI" id="CHEBI:18420"/>
    </ligand>
</feature>
<feature type="domain" description="PIN" evidence="6">
    <location>
        <begin position="1"/>
        <end position="124"/>
    </location>
</feature>